<sequence length="404" mass="44921">MSSLQTSNSEYDSVFQYSYYLHQDSSFLYTQSSLPPVLALTSQPLRPDYVPTTHHCISTIKGNDSYISSLVIGGRLLYTGSSNKEIRMWKRDGLRSEVDHENLSDSLIITGKGAVKSLVVSGDRIFSAHQDHKIRVWRVDENEGQQQKLTHLATLPTFGDRALKILIPKNHVQVRRHKKSTWIHHVDAVSALALSRDSLLLYSVSWDRTLKIWRTTDFKCLESVANAHDDAINALALSSNGDVYTGSTDKKIKFWRKSPEGENHSLVTTLKKHKSGINALALSTNESLLFSGGSDGSIMCWEKSDEDKMVAVGILRGHAKSILCLSAVSDLLCSGSADETIRIWRGIGKYYFCLAVLEGHRGPVKCLTSETDHRSSSDTSASYLIYSGGLDSDIKVWQILIPLC</sequence>
<name>A0ACB9EKM4_ARCLA</name>
<gene>
    <name evidence="1" type="ORF">L6452_07118</name>
</gene>
<accession>A0ACB9EKM4</accession>
<proteinExistence type="predicted"/>
<dbReference type="EMBL" id="CM042048">
    <property type="protein sequence ID" value="KAI3759360.1"/>
    <property type="molecule type" value="Genomic_DNA"/>
</dbReference>
<reference evidence="2" key="1">
    <citation type="journal article" date="2022" name="Mol. Ecol. Resour.">
        <title>The genomes of chicory, endive, great burdock and yacon provide insights into Asteraceae palaeo-polyploidization history and plant inulin production.</title>
        <authorList>
            <person name="Fan W."/>
            <person name="Wang S."/>
            <person name="Wang H."/>
            <person name="Wang A."/>
            <person name="Jiang F."/>
            <person name="Liu H."/>
            <person name="Zhao H."/>
            <person name="Xu D."/>
            <person name="Zhang Y."/>
        </authorList>
    </citation>
    <scope>NUCLEOTIDE SEQUENCE [LARGE SCALE GENOMIC DNA]</scope>
    <source>
        <strain evidence="2">cv. Niubang</strain>
    </source>
</reference>
<evidence type="ECO:0000313" key="2">
    <source>
        <dbReference type="Proteomes" id="UP001055879"/>
    </source>
</evidence>
<organism evidence="1 2">
    <name type="scientific">Arctium lappa</name>
    <name type="common">Greater burdock</name>
    <name type="synonym">Lappa major</name>
    <dbReference type="NCBI Taxonomy" id="4217"/>
    <lineage>
        <taxon>Eukaryota</taxon>
        <taxon>Viridiplantae</taxon>
        <taxon>Streptophyta</taxon>
        <taxon>Embryophyta</taxon>
        <taxon>Tracheophyta</taxon>
        <taxon>Spermatophyta</taxon>
        <taxon>Magnoliopsida</taxon>
        <taxon>eudicotyledons</taxon>
        <taxon>Gunneridae</taxon>
        <taxon>Pentapetalae</taxon>
        <taxon>asterids</taxon>
        <taxon>campanulids</taxon>
        <taxon>Asterales</taxon>
        <taxon>Asteraceae</taxon>
        <taxon>Carduoideae</taxon>
        <taxon>Cardueae</taxon>
        <taxon>Arctiinae</taxon>
        <taxon>Arctium</taxon>
    </lineage>
</organism>
<comment type="caution">
    <text evidence="1">The sequence shown here is derived from an EMBL/GenBank/DDBJ whole genome shotgun (WGS) entry which is preliminary data.</text>
</comment>
<evidence type="ECO:0000313" key="1">
    <source>
        <dbReference type="EMBL" id="KAI3759360.1"/>
    </source>
</evidence>
<protein>
    <submittedName>
        <fullName evidence="1">Uncharacterized protein</fullName>
    </submittedName>
</protein>
<keyword evidence="2" id="KW-1185">Reference proteome</keyword>
<dbReference type="Proteomes" id="UP001055879">
    <property type="component" value="Linkage Group LG02"/>
</dbReference>
<reference evidence="1 2" key="2">
    <citation type="journal article" date="2022" name="Mol. Ecol. Resour.">
        <title>The genomes of chicory, endive, great burdock and yacon provide insights into Asteraceae paleo-polyploidization history and plant inulin production.</title>
        <authorList>
            <person name="Fan W."/>
            <person name="Wang S."/>
            <person name="Wang H."/>
            <person name="Wang A."/>
            <person name="Jiang F."/>
            <person name="Liu H."/>
            <person name="Zhao H."/>
            <person name="Xu D."/>
            <person name="Zhang Y."/>
        </authorList>
    </citation>
    <scope>NUCLEOTIDE SEQUENCE [LARGE SCALE GENOMIC DNA]</scope>
    <source>
        <strain evidence="2">cv. Niubang</strain>
    </source>
</reference>